<proteinExistence type="predicted"/>
<keyword evidence="1" id="KW-0812">Transmembrane</keyword>
<dbReference type="OrthoDB" id="4822551at2"/>
<evidence type="ECO:0000259" key="2">
    <source>
        <dbReference type="Pfam" id="PF04892"/>
    </source>
</evidence>
<feature type="transmembrane region" description="Helical" evidence="1">
    <location>
        <begin position="125"/>
        <end position="145"/>
    </location>
</feature>
<dbReference type="PANTHER" id="PTHR36834:SF2">
    <property type="entry name" value="MEMBRANE PROTEIN"/>
    <property type="match status" value="1"/>
</dbReference>
<name>A0A2S5GA78_9BACL</name>
<feature type="transmembrane region" description="Helical" evidence="1">
    <location>
        <begin position="157"/>
        <end position="174"/>
    </location>
</feature>
<keyword evidence="1" id="KW-1133">Transmembrane helix</keyword>
<organism evidence="3 4">
    <name type="scientific">Jeotgalibacillus proteolyticus</name>
    <dbReference type="NCBI Taxonomy" id="2082395"/>
    <lineage>
        <taxon>Bacteria</taxon>
        <taxon>Bacillati</taxon>
        <taxon>Bacillota</taxon>
        <taxon>Bacilli</taxon>
        <taxon>Bacillales</taxon>
        <taxon>Caryophanaceae</taxon>
        <taxon>Jeotgalibacillus</taxon>
    </lineage>
</organism>
<dbReference type="AlphaFoldDB" id="A0A2S5GA78"/>
<sequence>MVQTTIPVFLVGALVFFIIVIRDTLSKKKKPKSGRLFFYSFIVYCAVVAQLTFGSLAFPPFNDAPLRIQLQPFYFIQEWSTYNEFDGYPFFNNARLTLFNFLMLMPLGFYLAYLFEVKKMWKAAAFLFSTSLLIETTQLVLSYFGFVWMRGFNTDDLIMNTLGGLLVFVVCWLIKRKKKRKKQSDAA</sequence>
<keyword evidence="4" id="KW-1185">Reference proteome</keyword>
<feature type="transmembrane region" description="Helical" evidence="1">
    <location>
        <begin position="6"/>
        <end position="25"/>
    </location>
</feature>
<keyword evidence="1" id="KW-0472">Membrane</keyword>
<evidence type="ECO:0000256" key="1">
    <source>
        <dbReference type="SAM" id="Phobius"/>
    </source>
</evidence>
<dbReference type="Pfam" id="PF04892">
    <property type="entry name" value="VanZ"/>
    <property type="match status" value="1"/>
</dbReference>
<dbReference type="EMBL" id="PREZ01000005">
    <property type="protein sequence ID" value="PPA69896.1"/>
    <property type="molecule type" value="Genomic_DNA"/>
</dbReference>
<feature type="transmembrane region" description="Helical" evidence="1">
    <location>
        <begin position="94"/>
        <end position="113"/>
    </location>
</feature>
<feature type="domain" description="VanZ-like" evidence="2">
    <location>
        <begin position="41"/>
        <end position="174"/>
    </location>
</feature>
<dbReference type="Proteomes" id="UP000239047">
    <property type="component" value="Unassembled WGS sequence"/>
</dbReference>
<reference evidence="3 4" key="1">
    <citation type="submission" date="2018-02" db="EMBL/GenBank/DDBJ databases">
        <title>Jeotgalibacillus proteolyticum sp. nov. a protease producing bacterium isolated from ocean sediments of Laizhou Bay.</title>
        <authorList>
            <person name="Li Y."/>
        </authorList>
    </citation>
    <scope>NUCLEOTIDE SEQUENCE [LARGE SCALE GENOMIC DNA]</scope>
    <source>
        <strain evidence="3 4">22-7</strain>
    </source>
</reference>
<dbReference type="InterPro" id="IPR006976">
    <property type="entry name" value="VanZ-like"/>
</dbReference>
<dbReference type="InterPro" id="IPR053150">
    <property type="entry name" value="Teicoplanin_resist-assoc"/>
</dbReference>
<accession>A0A2S5GA78</accession>
<protein>
    <submittedName>
        <fullName evidence="3">VanZ family protein</fullName>
    </submittedName>
</protein>
<dbReference type="RefSeq" id="WP_104058889.1">
    <property type="nucleotide sequence ID" value="NZ_PREZ01000005.1"/>
</dbReference>
<comment type="caution">
    <text evidence="3">The sequence shown here is derived from an EMBL/GenBank/DDBJ whole genome shotgun (WGS) entry which is preliminary data.</text>
</comment>
<gene>
    <name evidence="3" type="ORF">C4B60_15325</name>
</gene>
<feature type="transmembrane region" description="Helical" evidence="1">
    <location>
        <begin position="37"/>
        <end position="58"/>
    </location>
</feature>
<evidence type="ECO:0000313" key="3">
    <source>
        <dbReference type="EMBL" id="PPA69896.1"/>
    </source>
</evidence>
<evidence type="ECO:0000313" key="4">
    <source>
        <dbReference type="Proteomes" id="UP000239047"/>
    </source>
</evidence>
<dbReference type="PANTHER" id="PTHR36834">
    <property type="entry name" value="MEMBRANE PROTEIN-RELATED"/>
    <property type="match status" value="1"/>
</dbReference>